<dbReference type="RefSeq" id="WP_339121499.1">
    <property type="nucleotide sequence ID" value="NZ_BAABKS010000047.1"/>
</dbReference>
<dbReference type="EMBL" id="JBHTMB010000070">
    <property type="protein sequence ID" value="MFD1233617.1"/>
    <property type="molecule type" value="Genomic_DNA"/>
</dbReference>
<evidence type="ECO:0000256" key="7">
    <source>
        <dbReference type="ARBA" id="ARBA00023136"/>
    </source>
</evidence>
<organism evidence="10 11">
    <name type="scientific">Pseudonocardia benzenivorans</name>
    <dbReference type="NCBI Taxonomy" id="228005"/>
    <lineage>
        <taxon>Bacteria</taxon>
        <taxon>Bacillati</taxon>
        <taxon>Actinomycetota</taxon>
        <taxon>Actinomycetes</taxon>
        <taxon>Pseudonocardiales</taxon>
        <taxon>Pseudonocardiaceae</taxon>
        <taxon>Pseudonocardia</taxon>
    </lineage>
</organism>
<evidence type="ECO:0000256" key="6">
    <source>
        <dbReference type="ARBA" id="ARBA00022989"/>
    </source>
</evidence>
<evidence type="ECO:0000256" key="9">
    <source>
        <dbReference type="SAM" id="Phobius"/>
    </source>
</evidence>
<dbReference type="InterPro" id="IPR002549">
    <property type="entry name" value="AI-2E-like"/>
</dbReference>
<accession>A0ABW3VEL7</accession>
<feature type="transmembrane region" description="Helical" evidence="9">
    <location>
        <begin position="414"/>
        <end position="441"/>
    </location>
</feature>
<dbReference type="Pfam" id="PF01594">
    <property type="entry name" value="AI-2E_transport"/>
    <property type="match status" value="1"/>
</dbReference>
<evidence type="ECO:0000256" key="1">
    <source>
        <dbReference type="ARBA" id="ARBA00004651"/>
    </source>
</evidence>
<keyword evidence="7 9" id="KW-0472">Membrane</keyword>
<feature type="region of interest" description="Disordered" evidence="8">
    <location>
        <begin position="1"/>
        <end position="66"/>
    </location>
</feature>
<dbReference type="PANTHER" id="PTHR21716">
    <property type="entry name" value="TRANSMEMBRANE PROTEIN"/>
    <property type="match status" value="1"/>
</dbReference>
<feature type="transmembrane region" description="Helical" evidence="9">
    <location>
        <begin position="255"/>
        <end position="281"/>
    </location>
</feature>
<keyword evidence="5 9" id="KW-0812">Transmembrane</keyword>
<evidence type="ECO:0000313" key="11">
    <source>
        <dbReference type="Proteomes" id="UP001597182"/>
    </source>
</evidence>
<reference evidence="11" key="1">
    <citation type="journal article" date="2019" name="Int. J. Syst. Evol. Microbiol.">
        <title>The Global Catalogue of Microorganisms (GCM) 10K type strain sequencing project: providing services to taxonomists for standard genome sequencing and annotation.</title>
        <authorList>
            <consortium name="The Broad Institute Genomics Platform"/>
            <consortium name="The Broad Institute Genome Sequencing Center for Infectious Disease"/>
            <person name="Wu L."/>
            <person name="Ma J."/>
        </authorList>
    </citation>
    <scope>NUCLEOTIDE SEQUENCE [LARGE SCALE GENOMIC DNA]</scope>
    <source>
        <strain evidence="11">CCUG 49018</strain>
    </source>
</reference>
<dbReference type="PANTHER" id="PTHR21716:SF53">
    <property type="entry name" value="PERMEASE PERM-RELATED"/>
    <property type="match status" value="1"/>
</dbReference>
<comment type="similarity">
    <text evidence="2">Belongs to the autoinducer-2 exporter (AI-2E) (TC 2.A.86) family.</text>
</comment>
<feature type="transmembrane region" description="Helical" evidence="9">
    <location>
        <begin position="342"/>
        <end position="363"/>
    </location>
</feature>
<dbReference type="Proteomes" id="UP001597182">
    <property type="component" value="Unassembled WGS sequence"/>
</dbReference>
<comment type="caution">
    <text evidence="10">The sequence shown here is derived from an EMBL/GenBank/DDBJ whole genome shotgun (WGS) entry which is preliminary data.</text>
</comment>
<protein>
    <submittedName>
        <fullName evidence="10">AI-2E family transporter</fullName>
    </submittedName>
</protein>
<keyword evidence="4" id="KW-1003">Cell membrane</keyword>
<feature type="transmembrane region" description="Helical" evidence="9">
    <location>
        <begin position="316"/>
        <end position="336"/>
    </location>
</feature>
<keyword evidence="6 9" id="KW-1133">Transmembrane helix</keyword>
<feature type="transmembrane region" description="Helical" evidence="9">
    <location>
        <begin position="370"/>
        <end position="394"/>
    </location>
</feature>
<evidence type="ECO:0000256" key="3">
    <source>
        <dbReference type="ARBA" id="ARBA00022448"/>
    </source>
</evidence>
<name>A0ABW3VEL7_9PSEU</name>
<sequence length="498" mass="50735">MSEETARTGPDGVPAAQSRARSDATPEPSDAPTAGAPGTGAADTGARDNAGTGAGAAGRGTPEIDATTADAPELDATGLDATELDATEIAATDAAPPAPNRRSGVRGSDLIPTPLRVTSEVCARVLIIAAAFGLLVFVIIELRVVVVPVAIAVLLSALLAPVVHWLVARRVPRGPATFLVLIGGIALLGGLLSFVINTFIAGFPALQAQLTASFQSVQQLLAGPPLRIPTSQLDNLPAQIEQAIRDNRDVLTSGALTTAATVTEIAAGLALTLFSLIFFLYDGPRIWRFLLRAAPRARRERVDVAGRRAFASLVGYTRATVLVAIVDAVGIGIGLWAVGVPLVVPLAALVFLGAFIPTVGAVVTGAVAVLIALVANGLIPALIILGVVVAVQQLEGHVLQPLLLGRAVSLHPLAVVLSVAAGVVISGIAGALLAVPLLAVITAAVRSLTAPTEPSPLLVNAVDPRHGHPVVTFGTAAREPGFWSRLAGRIAKLASRSS</sequence>
<feature type="transmembrane region" description="Helical" evidence="9">
    <location>
        <begin position="178"/>
        <end position="200"/>
    </location>
</feature>
<feature type="compositionally biased region" description="Low complexity" evidence="8">
    <location>
        <begin position="30"/>
        <end position="51"/>
    </location>
</feature>
<evidence type="ECO:0000256" key="8">
    <source>
        <dbReference type="SAM" id="MobiDB-lite"/>
    </source>
</evidence>
<proteinExistence type="inferred from homology"/>
<feature type="transmembrane region" description="Helical" evidence="9">
    <location>
        <begin position="146"/>
        <end position="166"/>
    </location>
</feature>
<keyword evidence="11" id="KW-1185">Reference proteome</keyword>
<evidence type="ECO:0000256" key="5">
    <source>
        <dbReference type="ARBA" id="ARBA00022692"/>
    </source>
</evidence>
<evidence type="ECO:0000256" key="2">
    <source>
        <dbReference type="ARBA" id="ARBA00009773"/>
    </source>
</evidence>
<evidence type="ECO:0000256" key="4">
    <source>
        <dbReference type="ARBA" id="ARBA00022475"/>
    </source>
</evidence>
<evidence type="ECO:0000313" key="10">
    <source>
        <dbReference type="EMBL" id="MFD1233617.1"/>
    </source>
</evidence>
<keyword evidence="3" id="KW-0813">Transport</keyword>
<feature type="region of interest" description="Disordered" evidence="8">
    <location>
        <begin position="88"/>
        <end position="109"/>
    </location>
</feature>
<comment type="subcellular location">
    <subcellularLocation>
        <location evidence="1">Cell membrane</location>
        <topology evidence="1">Multi-pass membrane protein</topology>
    </subcellularLocation>
</comment>
<gene>
    <name evidence="10" type="ORF">ACFQ34_10015</name>
</gene>
<feature type="transmembrane region" description="Helical" evidence="9">
    <location>
        <begin position="121"/>
        <end position="140"/>
    </location>
</feature>